<dbReference type="InterPro" id="IPR058031">
    <property type="entry name" value="AAA_lid_NorR"/>
</dbReference>
<name>A0A1M4ZJM6_VIBGA</name>
<evidence type="ECO:0000256" key="4">
    <source>
        <dbReference type="ARBA" id="ARBA00023163"/>
    </source>
</evidence>
<reference evidence="7" key="1">
    <citation type="submission" date="2016-11" db="EMBL/GenBank/DDBJ databases">
        <authorList>
            <person name="Varghese N."/>
            <person name="Submissions S."/>
        </authorList>
    </citation>
    <scope>NUCLEOTIDE SEQUENCE [LARGE SCALE GENOMIC DNA]</scope>
    <source>
        <strain evidence="7">DSM 21264</strain>
    </source>
</reference>
<evidence type="ECO:0000313" key="7">
    <source>
        <dbReference type="Proteomes" id="UP000184159"/>
    </source>
</evidence>
<dbReference type="PANTHER" id="PTHR32071">
    <property type="entry name" value="TRANSCRIPTIONAL REGULATORY PROTEIN"/>
    <property type="match status" value="1"/>
</dbReference>
<dbReference type="GO" id="GO:0043565">
    <property type="term" value="F:sequence-specific DNA binding"/>
    <property type="evidence" value="ECO:0007669"/>
    <property type="project" value="InterPro"/>
</dbReference>
<keyword evidence="2" id="KW-0067">ATP-binding</keyword>
<keyword evidence="1" id="KW-0547">Nucleotide-binding</keyword>
<proteinExistence type="predicted"/>
<dbReference type="Proteomes" id="UP000184159">
    <property type="component" value="Unassembled WGS sequence"/>
</dbReference>
<evidence type="ECO:0000313" key="6">
    <source>
        <dbReference type="EMBL" id="SHF17756.1"/>
    </source>
</evidence>
<evidence type="ECO:0000259" key="5">
    <source>
        <dbReference type="PROSITE" id="PS50045"/>
    </source>
</evidence>
<evidence type="ECO:0000256" key="1">
    <source>
        <dbReference type="ARBA" id="ARBA00022741"/>
    </source>
</evidence>
<dbReference type="InterPro" id="IPR009057">
    <property type="entry name" value="Homeodomain-like_sf"/>
</dbReference>
<dbReference type="PANTHER" id="PTHR32071:SF91">
    <property type="entry name" value="TUNGSTATE-RESPONSIVE TWO COMPONENT SIGMA54-DEPENDENT SIGNAL TRANSDUCTION SYSTEM RESPONSE REGULATOR FIS FAMILY"/>
    <property type="match status" value="1"/>
</dbReference>
<keyword evidence="6" id="KW-0238">DNA-binding</keyword>
<dbReference type="SUPFAM" id="SSF46689">
    <property type="entry name" value="Homeodomain-like"/>
    <property type="match status" value="1"/>
</dbReference>
<sequence length="457" mass="51961">MKLLTERQFLTFSVLVISQQPEVQVQFIHALSGLVSGLDTISNPQDDSQLLALYDLIILDVNACQPHEVTQIASCFEGEILLLLSEKDFKSDLVQGRYYLLPPLNEHQIQQAVKPALQRLIETQKYTVLTQTLDQYHQTTIVGHSDKTTSLKQQIMQYAPSKAPVLIEGEAGTGKELAARAIHEASGRVGPFVMVNCADIHSDSVATERLFHHGGSLRLANHGTLFLDGIENIPADFQHILVQLLEGRTVQSHGGSSSYLIDVRLISASTKGMTNIVRENGFCRELYERLSVLKMNISPLRDRLSDLRELFPYLTRRLCKQLSLPIPTWLNEYDFYQGKYNWPGNVREVINLIEKCLVINKSPNDYWHEYMIPSSQYASKMMINVSHHSEIPEFSPSRTPTPMRGYPSDWSLQEIEKSHILKVVDFYDGNKSAAARQLGISRKTLDRKYKEWQSEFD</sequence>
<organism evidence="6 7">
    <name type="scientific">Vibrio gazogenes DSM 21264 = NBRC 103151</name>
    <dbReference type="NCBI Taxonomy" id="1123492"/>
    <lineage>
        <taxon>Bacteria</taxon>
        <taxon>Pseudomonadati</taxon>
        <taxon>Pseudomonadota</taxon>
        <taxon>Gammaproteobacteria</taxon>
        <taxon>Vibrionales</taxon>
        <taxon>Vibrionaceae</taxon>
        <taxon>Vibrio</taxon>
    </lineage>
</organism>
<evidence type="ECO:0000256" key="2">
    <source>
        <dbReference type="ARBA" id="ARBA00022840"/>
    </source>
</evidence>
<dbReference type="Pfam" id="PF02954">
    <property type="entry name" value="HTH_8"/>
    <property type="match status" value="1"/>
</dbReference>
<dbReference type="EMBL" id="FQUH01000006">
    <property type="protein sequence ID" value="SHF17756.1"/>
    <property type="molecule type" value="Genomic_DNA"/>
</dbReference>
<dbReference type="SMART" id="SM00382">
    <property type="entry name" value="AAA"/>
    <property type="match status" value="1"/>
</dbReference>
<dbReference type="InterPro" id="IPR027417">
    <property type="entry name" value="P-loop_NTPase"/>
</dbReference>
<accession>A0A1M4ZJM6</accession>
<dbReference type="Gene3D" id="3.40.50.300">
    <property type="entry name" value="P-loop containing nucleotide triphosphate hydrolases"/>
    <property type="match status" value="1"/>
</dbReference>
<dbReference type="GO" id="GO:0005524">
    <property type="term" value="F:ATP binding"/>
    <property type="evidence" value="ECO:0007669"/>
    <property type="project" value="UniProtKB-KW"/>
</dbReference>
<dbReference type="AlphaFoldDB" id="A0A1M4ZJM6"/>
<gene>
    <name evidence="6" type="ORF">SAMN02745781_01624</name>
</gene>
<dbReference type="CDD" id="cd00009">
    <property type="entry name" value="AAA"/>
    <property type="match status" value="1"/>
</dbReference>
<keyword evidence="4" id="KW-0804">Transcription</keyword>
<dbReference type="RefSeq" id="WP_072957804.1">
    <property type="nucleotide sequence ID" value="NZ_FQUH01000006.1"/>
</dbReference>
<dbReference type="SUPFAM" id="SSF52172">
    <property type="entry name" value="CheY-like"/>
    <property type="match status" value="1"/>
</dbReference>
<dbReference type="InterPro" id="IPR011006">
    <property type="entry name" value="CheY-like_superfamily"/>
</dbReference>
<keyword evidence="7" id="KW-1185">Reference proteome</keyword>
<dbReference type="GO" id="GO:0006355">
    <property type="term" value="P:regulation of DNA-templated transcription"/>
    <property type="evidence" value="ECO:0007669"/>
    <property type="project" value="InterPro"/>
</dbReference>
<dbReference type="PRINTS" id="PR01590">
    <property type="entry name" value="HTHFIS"/>
</dbReference>
<feature type="domain" description="Sigma-54 factor interaction" evidence="5">
    <location>
        <begin position="141"/>
        <end position="358"/>
    </location>
</feature>
<evidence type="ECO:0000256" key="3">
    <source>
        <dbReference type="ARBA" id="ARBA00023015"/>
    </source>
</evidence>
<dbReference type="Pfam" id="PF00158">
    <property type="entry name" value="Sigma54_activat"/>
    <property type="match status" value="1"/>
</dbReference>
<dbReference type="Gene3D" id="1.10.10.60">
    <property type="entry name" value="Homeodomain-like"/>
    <property type="match status" value="1"/>
</dbReference>
<keyword evidence="3" id="KW-0805">Transcription regulation</keyword>
<dbReference type="SUPFAM" id="SSF52540">
    <property type="entry name" value="P-loop containing nucleoside triphosphate hydrolases"/>
    <property type="match status" value="1"/>
</dbReference>
<dbReference type="InterPro" id="IPR003593">
    <property type="entry name" value="AAA+_ATPase"/>
</dbReference>
<protein>
    <submittedName>
        <fullName evidence="6">DNA-binding transcriptional response regulator, NtrC family, contains REC, AAA-type ATPase, and a Fis-type DNA-binding domains</fullName>
    </submittedName>
</protein>
<dbReference type="Gene3D" id="1.10.8.60">
    <property type="match status" value="1"/>
</dbReference>
<dbReference type="InterPro" id="IPR002078">
    <property type="entry name" value="Sigma_54_int"/>
</dbReference>
<dbReference type="PROSITE" id="PS50045">
    <property type="entry name" value="SIGMA54_INTERACT_4"/>
    <property type="match status" value="1"/>
</dbReference>
<dbReference type="InterPro" id="IPR002197">
    <property type="entry name" value="HTH_Fis"/>
</dbReference>
<dbReference type="Pfam" id="PF25601">
    <property type="entry name" value="AAA_lid_14"/>
    <property type="match status" value="1"/>
</dbReference>